<comment type="caution">
    <text evidence="1">The sequence shown here is derived from an EMBL/GenBank/DDBJ whole genome shotgun (WGS) entry which is preliminary data.</text>
</comment>
<protein>
    <submittedName>
        <fullName evidence="1">Uncharacterized protein</fullName>
    </submittedName>
</protein>
<dbReference type="AlphaFoldDB" id="A0AAW5F3X0"/>
<proteinExistence type="predicted"/>
<organism evidence="1 2">
    <name type="scientific">Clostridium symbiosum</name>
    <name type="common">Bacteroides symbiosus</name>
    <dbReference type="NCBI Taxonomy" id="1512"/>
    <lineage>
        <taxon>Bacteria</taxon>
        <taxon>Bacillati</taxon>
        <taxon>Bacillota</taxon>
        <taxon>Clostridia</taxon>
        <taxon>Lachnospirales</taxon>
        <taxon>Lachnospiraceae</taxon>
        <taxon>Otoolea</taxon>
    </lineage>
</organism>
<gene>
    <name evidence="1" type="ORF">K5I21_12075</name>
</gene>
<accession>A0AAW5F3X0</accession>
<dbReference type="RefSeq" id="WP_247213212.1">
    <property type="nucleotide sequence ID" value="NZ_JAINVB010000001.1"/>
</dbReference>
<sequence>MYYVNEKIKNTYRVPQPEGRGAYIRLDQNENPDGVPQWLFESVMDRVTPEFLSIYPRKQSQP</sequence>
<dbReference type="Proteomes" id="UP001203136">
    <property type="component" value="Unassembled WGS sequence"/>
</dbReference>
<reference evidence="1" key="1">
    <citation type="journal article" date="2022" name="Cell Host Microbe">
        <title>Colonization of the live biotherapeutic product VE303 and modulation of the microbiota and metabolites in healthy volunteers.</title>
        <authorList>
            <person name="Dsouza M."/>
            <person name="Menon R."/>
            <person name="Crossette E."/>
            <person name="Bhattarai S.K."/>
            <person name="Schneider J."/>
            <person name="Kim Y.G."/>
            <person name="Reddy S."/>
            <person name="Caballero S."/>
            <person name="Felix C."/>
            <person name="Cornacchione L."/>
            <person name="Hendrickson J."/>
            <person name="Watson A.R."/>
            <person name="Minot S.S."/>
            <person name="Greenfield N."/>
            <person name="Schopf L."/>
            <person name="Szabady R."/>
            <person name="Patarroyo J."/>
            <person name="Smith W."/>
            <person name="Harrison P."/>
            <person name="Kuijper E.J."/>
            <person name="Kelly C.P."/>
            <person name="Olle B."/>
            <person name="Bobilev D."/>
            <person name="Silber J.L."/>
            <person name="Bucci V."/>
            <person name="Roberts B."/>
            <person name="Faith J."/>
            <person name="Norman J.M."/>
        </authorList>
    </citation>
    <scope>NUCLEOTIDE SEQUENCE</scope>
    <source>
        <strain evidence="1">VE303-04</strain>
    </source>
</reference>
<evidence type="ECO:0000313" key="1">
    <source>
        <dbReference type="EMBL" id="MCK0086597.1"/>
    </source>
</evidence>
<dbReference type="EMBL" id="JAINVB010000001">
    <property type="protein sequence ID" value="MCK0086597.1"/>
    <property type="molecule type" value="Genomic_DNA"/>
</dbReference>
<name>A0AAW5F3X0_CLOSY</name>
<evidence type="ECO:0000313" key="2">
    <source>
        <dbReference type="Proteomes" id="UP001203136"/>
    </source>
</evidence>